<dbReference type="InterPro" id="IPR036291">
    <property type="entry name" value="NAD(P)-bd_dom_sf"/>
</dbReference>
<gene>
    <name evidence="2" type="primary">jg21895</name>
    <name evidence="2" type="ORF">PAEG_LOCUS16063</name>
</gene>
<reference evidence="2" key="1">
    <citation type="submission" date="2022-03" db="EMBL/GenBank/DDBJ databases">
        <authorList>
            <person name="Lindestad O."/>
        </authorList>
    </citation>
    <scope>NUCLEOTIDE SEQUENCE</scope>
</reference>
<dbReference type="Gene3D" id="3.40.50.720">
    <property type="entry name" value="NAD(P)-binding Rossmann-like Domain"/>
    <property type="match status" value="1"/>
</dbReference>
<dbReference type="InterPro" id="IPR002347">
    <property type="entry name" value="SDR_fam"/>
</dbReference>
<dbReference type="AlphaFoldDB" id="A0A8S4RLV8"/>
<dbReference type="Pfam" id="PF00106">
    <property type="entry name" value="adh_short"/>
    <property type="match status" value="1"/>
</dbReference>
<dbReference type="EMBL" id="CAKXAJ010025426">
    <property type="protein sequence ID" value="CAH2239263.1"/>
    <property type="molecule type" value="Genomic_DNA"/>
</dbReference>
<accession>A0A8S4RLV8</accession>
<comment type="caution">
    <text evidence="2">The sequence shown here is derived from an EMBL/GenBank/DDBJ whole genome shotgun (WGS) entry which is preliminary data.</text>
</comment>
<evidence type="ECO:0000313" key="2">
    <source>
        <dbReference type="EMBL" id="CAH2239263.1"/>
    </source>
</evidence>
<evidence type="ECO:0000313" key="3">
    <source>
        <dbReference type="Proteomes" id="UP000838756"/>
    </source>
</evidence>
<protein>
    <submittedName>
        <fullName evidence="2">Jg21895 protein</fullName>
    </submittedName>
</protein>
<sequence>MGGAHSSENRWTFGPQGAGMATLHRLYLKSCVRKCNCNTSLVGKVVIVTGANSGIGYHTAFKLAAKGSKVILACRNENRARIAIDKIKNGTGNSQVTFKKLDLTSLQSIRDFADNVLKTEDRLDVLVNNAGACALENKYTTDGIIEGMQVNHFGPFLLTLLLIPLLKKSGPSRIINVSSLVYLIGFVNLKKINEKRALRAILYADSKLCNLLIQQEFARRLEEMDIVINSVHPGIIMTNILGEMNPFFEALLTFLCWMSPRTTDDGAETVVHVALSEECGNATGKFYIDCKDTFVLYKARNPDLAQKLWEVSENVVKDYL</sequence>
<organism evidence="2 3">
    <name type="scientific">Pararge aegeria aegeria</name>
    <dbReference type="NCBI Taxonomy" id="348720"/>
    <lineage>
        <taxon>Eukaryota</taxon>
        <taxon>Metazoa</taxon>
        <taxon>Ecdysozoa</taxon>
        <taxon>Arthropoda</taxon>
        <taxon>Hexapoda</taxon>
        <taxon>Insecta</taxon>
        <taxon>Pterygota</taxon>
        <taxon>Neoptera</taxon>
        <taxon>Endopterygota</taxon>
        <taxon>Lepidoptera</taxon>
        <taxon>Glossata</taxon>
        <taxon>Ditrysia</taxon>
        <taxon>Papilionoidea</taxon>
        <taxon>Nymphalidae</taxon>
        <taxon>Satyrinae</taxon>
        <taxon>Satyrini</taxon>
        <taxon>Parargina</taxon>
        <taxon>Pararge</taxon>
    </lineage>
</organism>
<proteinExistence type="predicted"/>
<dbReference type="Proteomes" id="UP000838756">
    <property type="component" value="Unassembled WGS sequence"/>
</dbReference>
<dbReference type="GO" id="GO:0016491">
    <property type="term" value="F:oxidoreductase activity"/>
    <property type="evidence" value="ECO:0007669"/>
    <property type="project" value="UniProtKB-KW"/>
</dbReference>
<name>A0A8S4RLV8_9NEOP</name>
<keyword evidence="3" id="KW-1185">Reference proteome</keyword>
<dbReference type="SUPFAM" id="SSF51735">
    <property type="entry name" value="NAD(P)-binding Rossmann-fold domains"/>
    <property type="match status" value="1"/>
</dbReference>
<dbReference type="OrthoDB" id="191139at2759"/>
<keyword evidence="1" id="KW-0560">Oxidoreductase</keyword>
<dbReference type="PRINTS" id="PR00081">
    <property type="entry name" value="GDHRDH"/>
</dbReference>
<dbReference type="PANTHER" id="PTHR43157">
    <property type="entry name" value="PHOSPHATIDYLINOSITOL-GLYCAN BIOSYNTHESIS CLASS F PROTEIN-RELATED"/>
    <property type="match status" value="1"/>
</dbReference>
<evidence type="ECO:0000256" key="1">
    <source>
        <dbReference type="ARBA" id="ARBA00023002"/>
    </source>
</evidence>
<dbReference type="PANTHER" id="PTHR43157:SF31">
    <property type="entry name" value="PHOSPHATIDYLINOSITOL-GLYCAN BIOSYNTHESIS CLASS F PROTEIN"/>
    <property type="match status" value="1"/>
</dbReference>